<protein>
    <submittedName>
        <fullName evidence="3">Gliding motility-associated C-terminal domain-containing protein</fullName>
    </submittedName>
</protein>
<dbReference type="InterPro" id="IPR000601">
    <property type="entry name" value="PKD_dom"/>
</dbReference>
<dbReference type="RefSeq" id="WP_216714224.1">
    <property type="nucleotide sequence ID" value="NZ_JACVEL010000006.1"/>
</dbReference>
<sequence>MQQKPYLLLLALFCASYLFGQGEANNWYFGNYAGLSFNSDPPVALTNGALTTSEGCATISDAAGNLLFYSDGLNVWNRNHVIMSNGTGLLGNPSSAQSAIIIPKPGSTTNYYIITVPEAGAVGMRFSEIDMTLAGGLGAILPGNKNTLMFAPSSEKVTAVKHANGIYYWVVGRENGSSKKYVSFLIDCNGVNTTPVESVVGITNGENWGYLVASPNATKLASASTSTGIEVTDFDNLTGVVSNAVALGALNYFGYNNGSYGVAFSPNSNLLYATNIHNWALAQWDLTAANIPATETLIGYTSGSSGTRPSYNGGALQLASDGKIYVAEIGLSSLGVINNPNVPGAGCNFVASQVGLAGRICVLGLPPFVTSFLISDSDITYTNDCVESSTSFSITGAAVLDSVRWNFGDPVSGSNNESTALVPVHTYNTPGTYNVTLIRYIACVEDTINTQITIHDYKRYTKNISLCFGENFTLPGGAVVNQSGTYIDTLATTSLPACDSIVTTIITAPSLSFTLTNDTSICIGNSVQLDAQGGVEYEWDADPTLSSTTIPDPVATPVVTTTYTVRTKMQVGDNLVVNGDFEAGNTGFSSGYIYSPPNPLGPPGHYTVAPNVTNGWWPTGCGDHTSGSGNALIMDGADGTSGVAAGTSYWCQTIPVEPNTEYAFSSWLINVNGTGNTSTLGFEINGAQIGTPQTTPLASCQWNEFYVIWNSGSATSATICLSETSGGQPGNDFAIDDISFYKLCEVVDSVEVVVSNPQPAINPPVNVTCNGLSNGSANASVTGGIAPYVYSWNTTPVQSTANAVNLPAGTYVVTITDAINCVVDSSVTITEPAVLTPVISAQTNASCYQSTDGTATVSVTGGTAPYSYSWNTIPVQTTAVATGLAAGAYRVVVTDSNNCVDSVSVLIGQPTALSIAVIDQTDVSCFGLSDGSAEVQASGGTAPYQYSWNTAPVQTGAVGTNLTAGNYIVTVTDDNACTTTLSVAIDEPDVLQLSVGASHLLICPGDYTTITANATGGTTPYSITWTQGLPANQWSHSVSPTGSTTYSATVTDSNACQHTAQLVVDVVQLPVVSFYGTNLVGCVPLTTAFQNTSTGNYASCEWTMEDGTLINGCTDISNTFEVPGCQDVTLTLTTIEGCTNSHTITDYVCAEPAPVADFFITHQQLSGFGTSVEFENMSQHATNYFWDFGDETGFSYLEDPTHEYSNDMSAAYTVMLVASNTIGCYDTTYLIVRIDEVQLFYVPNTFTPDGDQFNQTFKPVISSGIDIYNYSLTIYNRWGELIFESRDVEVGWDGVSHRTGVLCQDGTYVWKIELKSRSVDERKTIHGTVNLIR</sequence>
<dbReference type="Pfam" id="PF13573">
    <property type="entry name" value="SprB"/>
    <property type="match status" value="3"/>
</dbReference>
<evidence type="ECO:0000313" key="3">
    <source>
        <dbReference type="EMBL" id="MBC9812854.1"/>
    </source>
</evidence>
<feature type="domain" description="PKD" evidence="2">
    <location>
        <begin position="1184"/>
        <end position="1223"/>
    </location>
</feature>
<feature type="domain" description="PKD" evidence="2">
    <location>
        <begin position="1070"/>
        <end position="1155"/>
    </location>
</feature>
<dbReference type="EMBL" id="JACVEL010000006">
    <property type="protein sequence ID" value="MBC9812854.1"/>
    <property type="molecule type" value="Genomic_DNA"/>
</dbReference>
<accession>A0A8J6PJL6</accession>
<evidence type="ECO:0000313" key="4">
    <source>
        <dbReference type="Proteomes" id="UP000652681"/>
    </source>
</evidence>
<dbReference type="Gene3D" id="2.60.40.740">
    <property type="match status" value="2"/>
</dbReference>
<organism evidence="3 4">
    <name type="scientific">Taishania pollutisoli</name>
    <dbReference type="NCBI Taxonomy" id="2766479"/>
    <lineage>
        <taxon>Bacteria</taxon>
        <taxon>Pseudomonadati</taxon>
        <taxon>Bacteroidota</taxon>
        <taxon>Flavobacteriia</taxon>
        <taxon>Flavobacteriales</taxon>
        <taxon>Crocinitomicaceae</taxon>
        <taxon>Taishania</taxon>
    </lineage>
</organism>
<dbReference type="InterPro" id="IPR035986">
    <property type="entry name" value="PKD_dom_sf"/>
</dbReference>
<name>A0A8J6PJL6_9FLAO</name>
<feature type="domain" description="PKD" evidence="2">
    <location>
        <begin position="402"/>
        <end position="437"/>
    </location>
</feature>
<dbReference type="Pfam" id="PF13585">
    <property type="entry name" value="CHU_C"/>
    <property type="match status" value="1"/>
</dbReference>
<dbReference type="InterPro" id="IPR013783">
    <property type="entry name" value="Ig-like_fold"/>
</dbReference>
<dbReference type="Pfam" id="PF18911">
    <property type="entry name" value="PKD_4"/>
    <property type="match status" value="1"/>
</dbReference>
<evidence type="ECO:0000256" key="1">
    <source>
        <dbReference type="SAM" id="SignalP"/>
    </source>
</evidence>
<dbReference type="Proteomes" id="UP000652681">
    <property type="component" value="Unassembled WGS sequence"/>
</dbReference>
<dbReference type="InterPro" id="IPR025667">
    <property type="entry name" value="SprB_repeat"/>
</dbReference>
<dbReference type="SUPFAM" id="SSF49299">
    <property type="entry name" value="PKD domain"/>
    <property type="match status" value="3"/>
</dbReference>
<gene>
    <name evidence="3" type="ORF">H9Y05_10270</name>
</gene>
<comment type="caution">
    <text evidence="3">The sequence shown here is derived from an EMBL/GenBank/DDBJ whole genome shotgun (WGS) entry which is preliminary data.</text>
</comment>
<keyword evidence="1" id="KW-0732">Signal</keyword>
<dbReference type="CDD" id="cd00146">
    <property type="entry name" value="PKD"/>
    <property type="match status" value="1"/>
</dbReference>
<proteinExistence type="predicted"/>
<feature type="chain" id="PRO_5035195164" evidence="1">
    <location>
        <begin position="21"/>
        <end position="1333"/>
    </location>
</feature>
<dbReference type="InterPro" id="IPR022409">
    <property type="entry name" value="PKD/Chitinase_dom"/>
</dbReference>
<dbReference type="SMART" id="SM00089">
    <property type="entry name" value="PKD"/>
    <property type="match status" value="4"/>
</dbReference>
<dbReference type="NCBIfam" id="TIGR04131">
    <property type="entry name" value="Bac_Flav_CTERM"/>
    <property type="match status" value="1"/>
</dbReference>
<evidence type="ECO:0000259" key="2">
    <source>
        <dbReference type="PROSITE" id="PS50093"/>
    </source>
</evidence>
<dbReference type="Gene3D" id="2.60.40.10">
    <property type="entry name" value="Immunoglobulins"/>
    <property type="match status" value="3"/>
</dbReference>
<keyword evidence="4" id="KW-1185">Reference proteome</keyword>
<feature type="signal peptide" evidence="1">
    <location>
        <begin position="1"/>
        <end position="20"/>
    </location>
</feature>
<dbReference type="PROSITE" id="PS50093">
    <property type="entry name" value="PKD"/>
    <property type="match status" value="3"/>
</dbReference>
<dbReference type="InterPro" id="IPR026341">
    <property type="entry name" value="T9SS_type_B"/>
</dbReference>
<dbReference type="Gene3D" id="2.60.120.260">
    <property type="entry name" value="Galactose-binding domain-like"/>
    <property type="match status" value="1"/>
</dbReference>
<dbReference type="SUPFAM" id="SSF101898">
    <property type="entry name" value="NHL repeat"/>
    <property type="match status" value="1"/>
</dbReference>
<reference evidence="3" key="1">
    <citation type="submission" date="2020-09" db="EMBL/GenBank/DDBJ databases">
        <title>Taishania pollutisoli gen. nov., sp. nov., Isolated from Tetrabromobisphenol A-Contaminated Soil.</title>
        <authorList>
            <person name="Chen Q."/>
        </authorList>
    </citation>
    <scope>NUCLEOTIDE SEQUENCE</scope>
    <source>
        <strain evidence="3">CZZ-1</strain>
    </source>
</reference>